<dbReference type="STRING" id="1202772.A0A1V9ZNX3"/>
<gene>
    <name evidence="6" type="ORF">ACHHYP_05089</name>
</gene>
<feature type="compositionally biased region" description="Basic residues" evidence="5">
    <location>
        <begin position="272"/>
        <end position="282"/>
    </location>
</feature>
<keyword evidence="6" id="KW-0812">Transmembrane</keyword>
<dbReference type="Proteomes" id="UP000243579">
    <property type="component" value="Unassembled WGS sequence"/>
</dbReference>
<evidence type="ECO:0000256" key="5">
    <source>
        <dbReference type="SAM" id="MobiDB-lite"/>
    </source>
</evidence>
<name>A0A1V9ZNX3_ACHHY</name>
<comment type="caution">
    <text evidence="6">The sequence shown here is derived from an EMBL/GenBank/DDBJ whole genome shotgun (WGS) entry which is preliminary data.</text>
</comment>
<accession>A0A1V9ZNX3</accession>
<dbReference type="InterPro" id="IPR002778">
    <property type="entry name" value="Signal_recog_particle_SRP19"/>
</dbReference>
<evidence type="ECO:0000313" key="6">
    <source>
        <dbReference type="EMBL" id="OQR99684.1"/>
    </source>
</evidence>
<protein>
    <submittedName>
        <fullName evidence="6">Transmembrane protein</fullName>
    </submittedName>
</protein>
<keyword evidence="4" id="KW-0687">Ribonucleoprotein</keyword>
<keyword evidence="3" id="KW-0733">Signal recognition particle</keyword>
<keyword evidence="2" id="KW-0963">Cytoplasm</keyword>
<evidence type="ECO:0000256" key="3">
    <source>
        <dbReference type="ARBA" id="ARBA00023135"/>
    </source>
</evidence>
<dbReference type="OrthoDB" id="2190947at2759"/>
<proteinExistence type="predicted"/>
<dbReference type="EMBL" id="JNBR01000046">
    <property type="protein sequence ID" value="OQR99684.1"/>
    <property type="molecule type" value="Genomic_DNA"/>
</dbReference>
<dbReference type="PANTHER" id="PTHR17453:SF0">
    <property type="entry name" value="SIGNAL RECOGNITION PARTICLE 19 KDA PROTEIN"/>
    <property type="match status" value="1"/>
</dbReference>
<sequence length="282" mass="30524">MAHYKKPKGTAKPNVAGERYDSNAIPVRQPTSSSGGMTPEQRAQIEQMTTMMKSMGMPMPPGMTPDRMLQAMNSMGMGGMLPGMGGGMPGMPGMPGLPGMPPGMAGLMPPGMDESDMEGMAGMMGMPTGEAVVYCNVPYGTDFKRWATFYPNYIDSDKTNAMGRRIPKAMACDRPIVEEMAEVCRYFKLDHVIEPHKAYSRESLVAGRVRVKLTDANGKPCNSDVRTRKELMLKMGELIPKLQLRKDRLQRELEAAKAPAGATAGAASAAASKKKGKKKGRR</sequence>
<organism evidence="6 7">
    <name type="scientific">Achlya hypogyna</name>
    <name type="common">Oomycete</name>
    <name type="synonym">Protoachlya hypogyna</name>
    <dbReference type="NCBI Taxonomy" id="1202772"/>
    <lineage>
        <taxon>Eukaryota</taxon>
        <taxon>Sar</taxon>
        <taxon>Stramenopiles</taxon>
        <taxon>Oomycota</taxon>
        <taxon>Saprolegniomycetes</taxon>
        <taxon>Saprolegniales</taxon>
        <taxon>Achlyaceae</taxon>
        <taxon>Achlya</taxon>
    </lineage>
</organism>
<dbReference type="SUPFAM" id="SSF69695">
    <property type="entry name" value="SRP19"/>
    <property type="match status" value="1"/>
</dbReference>
<dbReference type="InterPro" id="IPR036521">
    <property type="entry name" value="SRP19-like_sf"/>
</dbReference>
<evidence type="ECO:0000256" key="2">
    <source>
        <dbReference type="ARBA" id="ARBA00022490"/>
    </source>
</evidence>
<dbReference type="GO" id="GO:0008312">
    <property type="term" value="F:7S RNA binding"/>
    <property type="evidence" value="ECO:0007669"/>
    <property type="project" value="InterPro"/>
</dbReference>
<feature type="compositionally biased region" description="Low complexity" evidence="5">
    <location>
        <begin position="256"/>
        <end position="271"/>
    </location>
</feature>
<dbReference type="Gene3D" id="3.30.56.30">
    <property type="entry name" value="Signal recognition particle, SRP19-like subunit"/>
    <property type="match status" value="1"/>
</dbReference>
<dbReference type="Pfam" id="PF01922">
    <property type="entry name" value="SRP19"/>
    <property type="match status" value="1"/>
</dbReference>
<keyword evidence="6" id="KW-0472">Membrane</keyword>
<reference evidence="6 7" key="1">
    <citation type="journal article" date="2014" name="Genome Biol. Evol.">
        <title>The secreted proteins of Achlya hypogyna and Thraustotheca clavata identify the ancestral oomycete secretome and reveal gene acquisitions by horizontal gene transfer.</title>
        <authorList>
            <person name="Misner I."/>
            <person name="Blouin N."/>
            <person name="Leonard G."/>
            <person name="Richards T.A."/>
            <person name="Lane C.E."/>
        </authorList>
    </citation>
    <scope>NUCLEOTIDE SEQUENCE [LARGE SCALE GENOMIC DNA]</scope>
    <source>
        <strain evidence="6 7">ATCC 48635</strain>
    </source>
</reference>
<comment type="subcellular location">
    <subcellularLocation>
        <location evidence="1">Cytoplasm</location>
    </subcellularLocation>
</comment>
<evidence type="ECO:0000256" key="4">
    <source>
        <dbReference type="ARBA" id="ARBA00023274"/>
    </source>
</evidence>
<dbReference type="PANTHER" id="PTHR17453">
    <property type="entry name" value="SIGNAL RECOGNITION PARTICLE 19 KD PROTEIN"/>
    <property type="match status" value="1"/>
</dbReference>
<feature type="region of interest" description="Disordered" evidence="5">
    <location>
        <begin position="1"/>
        <end position="40"/>
    </location>
</feature>
<feature type="region of interest" description="Disordered" evidence="5">
    <location>
        <begin position="253"/>
        <end position="282"/>
    </location>
</feature>
<dbReference type="GO" id="GO:0006617">
    <property type="term" value="P:SRP-dependent cotranslational protein targeting to membrane, signal sequence recognition"/>
    <property type="evidence" value="ECO:0007669"/>
    <property type="project" value="TreeGrafter"/>
</dbReference>
<keyword evidence="7" id="KW-1185">Reference proteome</keyword>
<evidence type="ECO:0000313" key="7">
    <source>
        <dbReference type="Proteomes" id="UP000243579"/>
    </source>
</evidence>
<evidence type="ECO:0000256" key="1">
    <source>
        <dbReference type="ARBA" id="ARBA00004496"/>
    </source>
</evidence>
<dbReference type="GO" id="GO:0005786">
    <property type="term" value="C:signal recognition particle, endoplasmic reticulum targeting"/>
    <property type="evidence" value="ECO:0007669"/>
    <property type="project" value="UniProtKB-KW"/>
</dbReference>
<dbReference type="AlphaFoldDB" id="A0A1V9ZNX3"/>